<dbReference type="InterPro" id="IPR011990">
    <property type="entry name" value="TPR-like_helical_dom_sf"/>
</dbReference>
<evidence type="ECO:0000256" key="3">
    <source>
        <dbReference type="ARBA" id="ARBA00022729"/>
    </source>
</evidence>
<evidence type="ECO:0000256" key="4">
    <source>
        <dbReference type="ARBA" id="ARBA00023136"/>
    </source>
</evidence>
<dbReference type="Pfam" id="PF07980">
    <property type="entry name" value="SusD_RagB"/>
    <property type="match status" value="1"/>
</dbReference>
<proteinExistence type="inferred from homology"/>
<keyword evidence="3" id="KW-0732">Signal</keyword>
<organism evidence="8 9">
    <name type="scientific">Porphyromonas cangingivalis</name>
    <dbReference type="NCBI Taxonomy" id="36874"/>
    <lineage>
        <taxon>Bacteria</taxon>
        <taxon>Pseudomonadati</taxon>
        <taxon>Bacteroidota</taxon>
        <taxon>Bacteroidia</taxon>
        <taxon>Bacteroidales</taxon>
        <taxon>Porphyromonadaceae</taxon>
        <taxon>Porphyromonas</taxon>
    </lineage>
</organism>
<keyword evidence="5" id="KW-0998">Cell outer membrane</keyword>
<keyword evidence="9" id="KW-1185">Reference proteome</keyword>
<feature type="domain" description="RagB/SusD" evidence="6">
    <location>
        <begin position="368"/>
        <end position="466"/>
    </location>
</feature>
<evidence type="ECO:0000256" key="1">
    <source>
        <dbReference type="ARBA" id="ARBA00004442"/>
    </source>
</evidence>
<protein>
    <recommendedName>
        <fullName evidence="10">SusD family protein</fullName>
    </recommendedName>
</protein>
<dbReference type="GO" id="GO:0009279">
    <property type="term" value="C:cell outer membrane"/>
    <property type="evidence" value="ECO:0007669"/>
    <property type="project" value="UniProtKB-SubCell"/>
</dbReference>
<evidence type="ECO:0000259" key="6">
    <source>
        <dbReference type="Pfam" id="PF07980"/>
    </source>
</evidence>
<dbReference type="EMBL" id="JQJD01000057">
    <property type="protein sequence ID" value="KGN78766.1"/>
    <property type="molecule type" value="Genomic_DNA"/>
</dbReference>
<reference evidence="8 9" key="1">
    <citation type="submission" date="2014-08" db="EMBL/GenBank/DDBJ databases">
        <title>Porphyromonas cangingivalis strain:COT-109_OH1386 Genome sequencing.</title>
        <authorList>
            <person name="Wallis C."/>
            <person name="Deusch O."/>
            <person name="O'Flynn C."/>
            <person name="Davis I."/>
            <person name="Jospin G."/>
            <person name="Darling A.E."/>
            <person name="Coil D.A."/>
            <person name="Alexiev A."/>
            <person name="Horsfall A."/>
            <person name="Kirkwood N."/>
            <person name="Harris S."/>
            <person name="Eisen J.A."/>
        </authorList>
    </citation>
    <scope>NUCLEOTIDE SEQUENCE [LARGE SCALE GENOMIC DNA]</scope>
    <source>
        <strain evidence="9">COT-109 OH1386</strain>
    </source>
</reference>
<dbReference type="Pfam" id="PF14322">
    <property type="entry name" value="SusD-like_3"/>
    <property type="match status" value="1"/>
</dbReference>
<comment type="subcellular location">
    <subcellularLocation>
        <location evidence="1">Cell outer membrane</location>
    </subcellularLocation>
</comment>
<sequence>MKQIKYLSFILAIIALSACNKWLDVSSKSEIRGDDHYENVSGFKQTLIGSYIRMARADLYGKNISWYMPEILANQYEQDFRDNQGKALYNHQYENASVSALTTKVWDDMYNVIVNVNDALRHLEGAENKMTLIEYNQIKGELYALRAYLHFDLLRLYGEYAPQKDFTKWGTLPSIPYQLNVSKVFPIQKSNTETVVLMMSDIDKALENLKMSDPLVAEHPVDSYDLINSDGFFKTLNLRLNYIAVLALKARLLQWQGTPEKMKECREVADMVLKLAKENGTKARHFNTKIGMVPANNVTSSNLNLFDEALFGLEVDKIAESIAPYFRIDFAEKVYAMWVAENRALEIFENSNIDIRFTKQMIKGTGYPAGYVPAKLFQSDLGEHKGRLPLLRLSEVYLMAAEASLLSSTPDAEHARKLLSELRGFRGHAEEIGADMSADELLKLVYKEYQREFFTEGVQFFVYKRLGVEHISGNQDVKMTPEKYKLPFPDYELGLGRKQGSH</sequence>
<evidence type="ECO:0000256" key="2">
    <source>
        <dbReference type="ARBA" id="ARBA00006275"/>
    </source>
</evidence>
<dbReference type="eggNOG" id="ENOG502Z9XQ">
    <property type="taxonomic scope" value="Bacteria"/>
</dbReference>
<evidence type="ECO:0008006" key="10">
    <source>
        <dbReference type="Google" id="ProtNLM"/>
    </source>
</evidence>
<name>A0A0A2EIS4_PORCN</name>
<dbReference type="InterPro" id="IPR012944">
    <property type="entry name" value="SusD_RagB_dom"/>
</dbReference>
<dbReference type="STRING" id="36874.HQ34_03000"/>
<evidence type="ECO:0000313" key="9">
    <source>
        <dbReference type="Proteomes" id="UP000030125"/>
    </source>
</evidence>
<dbReference type="AlphaFoldDB" id="A0A0A2EIS4"/>
<gene>
    <name evidence="8" type="ORF">HQ35_08945</name>
</gene>
<dbReference type="PROSITE" id="PS51257">
    <property type="entry name" value="PROKAR_LIPOPROTEIN"/>
    <property type="match status" value="1"/>
</dbReference>
<dbReference type="RefSeq" id="WP_036852609.1">
    <property type="nucleotide sequence ID" value="NZ_JQJD01000057.1"/>
</dbReference>
<dbReference type="InterPro" id="IPR033985">
    <property type="entry name" value="SusD-like_N"/>
</dbReference>
<dbReference type="OrthoDB" id="1097931at2"/>
<keyword evidence="4" id="KW-0472">Membrane</keyword>
<accession>A0A0A2EIS4</accession>
<feature type="domain" description="SusD-like N-terminal" evidence="7">
    <location>
        <begin position="21"/>
        <end position="205"/>
    </location>
</feature>
<dbReference type="Gene3D" id="1.25.40.390">
    <property type="match status" value="2"/>
</dbReference>
<evidence type="ECO:0000259" key="7">
    <source>
        <dbReference type="Pfam" id="PF14322"/>
    </source>
</evidence>
<comment type="caution">
    <text evidence="8">The sequence shown here is derived from an EMBL/GenBank/DDBJ whole genome shotgun (WGS) entry which is preliminary data.</text>
</comment>
<comment type="similarity">
    <text evidence="2">Belongs to the SusD family.</text>
</comment>
<evidence type="ECO:0000313" key="8">
    <source>
        <dbReference type="EMBL" id="KGN78766.1"/>
    </source>
</evidence>
<dbReference type="Proteomes" id="UP000030125">
    <property type="component" value="Unassembled WGS sequence"/>
</dbReference>
<dbReference type="SUPFAM" id="SSF48452">
    <property type="entry name" value="TPR-like"/>
    <property type="match status" value="1"/>
</dbReference>
<evidence type="ECO:0000256" key="5">
    <source>
        <dbReference type="ARBA" id="ARBA00023237"/>
    </source>
</evidence>